<reference evidence="1" key="1">
    <citation type="submission" date="2020-05" db="EMBL/GenBank/DDBJ databases">
        <authorList>
            <person name="Chiriac C."/>
            <person name="Salcher M."/>
            <person name="Ghai R."/>
            <person name="Kavagutti S V."/>
        </authorList>
    </citation>
    <scope>NUCLEOTIDE SEQUENCE</scope>
</reference>
<proteinExistence type="predicted"/>
<dbReference type="EMBL" id="CAFAAQ010000076">
    <property type="protein sequence ID" value="CAB4808126.1"/>
    <property type="molecule type" value="Genomic_DNA"/>
</dbReference>
<sequence length="70" mass="7723">MVLRKESPQDAPILTVAPSDPTGHSALLLSMGHRLYLRMLTVGPRRARSCAVSRIDLIEDKVEVPTDRGK</sequence>
<protein>
    <submittedName>
        <fullName evidence="1">Unannotated protein</fullName>
    </submittedName>
</protein>
<dbReference type="AlphaFoldDB" id="A0A6J6YLW0"/>
<accession>A0A6J6YLW0</accession>
<name>A0A6J6YLW0_9ZZZZ</name>
<gene>
    <name evidence="1" type="ORF">UFOPK3046_00967</name>
</gene>
<organism evidence="1">
    <name type="scientific">freshwater metagenome</name>
    <dbReference type="NCBI Taxonomy" id="449393"/>
    <lineage>
        <taxon>unclassified sequences</taxon>
        <taxon>metagenomes</taxon>
        <taxon>ecological metagenomes</taxon>
    </lineage>
</organism>
<evidence type="ECO:0000313" key="1">
    <source>
        <dbReference type="EMBL" id="CAB4808126.1"/>
    </source>
</evidence>